<feature type="domain" description="Alkyl hydroperoxide reductase subunit C/ Thiol specific antioxidant" evidence="7">
    <location>
        <begin position="2"/>
        <end position="74"/>
    </location>
</feature>
<gene>
    <name evidence="9" type="ORF">WN51_08338</name>
</gene>
<feature type="domain" description="Peroxiredoxin C-terminal" evidence="8">
    <location>
        <begin position="95"/>
        <end position="127"/>
    </location>
</feature>
<dbReference type="EMBL" id="KQ435706">
    <property type="protein sequence ID" value="KOX80161.1"/>
    <property type="molecule type" value="Genomic_DNA"/>
</dbReference>
<dbReference type="Pfam" id="PF10417">
    <property type="entry name" value="1-cysPrx_C"/>
    <property type="match status" value="1"/>
</dbReference>
<keyword evidence="10" id="KW-1185">Reference proteome</keyword>
<evidence type="ECO:0000256" key="1">
    <source>
        <dbReference type="ARBA" id="ARBA00009796"/>
    </source>
</evidence>
<dbReference type="OrthoDB" id="185659at2759"/>
<name>A0A0N0BK72_9HYME</name>
<evidence type="ECO:0000256" key="4">
    <source>
        <dbReference type="ARBA" id="ARBA00022862"/>
    </source>
</evidence>
<organism evidence="9 10">
    <name type="scientific">Melipona quadrifasciata</name>
    <dbReference type="NCBI Taxonomy" id="166423"/>
    <lineage>
        <taxon>Eukaryota</taxon>
        <taxon>Metazoa</taxon>
        <taxon>Ecdysozoa</taxon>
        <taxon>Arthropoda</taxon>
        <taxon>Hexapoda</taxon>
        <taxon>Insecta</taxon>
        <taxon>Pterygota</taxon>
        <taxon>Neoptera</taxon>
        <taxon>Endopterygota</taxon>
        <taxon>Hymenoptera</taxon>
        <taxon>Apocrita</taxon>
        <taxon>Aculeata</taxon>
        <taxon>Apoidea</taxon>
        <taxon>Anthophila</taxon>
        <taxon>Apidae</taxon>
        <taxon>Melipona</taxon>
    </lineage>
</organism>
<dbReference type="InterPro" id="IPR019479">
    <property type="entry name" value="Peroxiredoxin_C"/>
</dbReference>
<evidence type="ECO:0000259" key="8">
    <source>
        <dbReference type="Pfam" id="PF10417"/>
    </source>
</evidence>
<dbReference type="GO" id="GO:0033554">
    <property type="term" value="P:cellular response to stress"/>
    <property type="evidence" value="ECO:0007669"/>
    <property type="project" value="TreeGrafter"/>
</dbReference>
<evidence type="ECO:0000313" key="9">
    <source>
        <dbReference type="EMBL" id="KOX80161.1"/>
    </source>
</evidence>
<evidence type="ECO:0000256" key="2">
    <source>
        <dbReference type="ARBA" id="ARBA00013017"/>
    </source>
</evidence>
<dbReference type="GO" id="GO:0042744">
    <property type="term" value="P:hydrogen peroxide catabolic process"/>
    <property type="evidence" value="ECO:0007669"/>
    <property type="project" value="TreeGrafter"/>
</dbReference>
<dbReference type="SUPFAM" id="SSF52833">
    <property type="entry name" value="Thioredoxin-like"/>
    <property type="match status" value="1"/>
</dbReference>
<keyword evidence="3" id="KW-0575">Peroxidase</keyword>
<dbReference type="PANTHER" id="PTHR10681:SF128">
    <property type="entry name" value="THIOREDOXIN-DEPENDENT PEROXIDE REDUCTASE, MITOCHONDRIAL"/>
    <property type="match status" value="1"/>
</dbReference>
<accession>A0A0N0BK72</accession>
<evidence type="ECO:0000259" key="7">
    <source>
        <dbReference type="Pfam" id="PF00578"/>
    </source>
</evidence>
<dbReference type="GO" id="GO:0006979">
    <property type="term" value="P:response to oxidative stress"/>
    <property type="evidence" value="ECO:0007669"/>
    <property type="project" value="TreeGrafter"/>
</dbReference>
<dbReference type="CDD" id="cd03015">
    <property type="entry name" value="PRX_Typ2cys"/>
    <property type="match status" value="1"/>
</dbReference>
<keyword evidence="4" id="KW-0049">Antioxidant</keyword>
<protein>
    <recommendedName>
        <fullName evidence="2">thioredoxin-dependent peroxiredoxin</fullName>
        <ecNumber evidence="2">1.11.1.24</ecNumber>
    </recommendedName>
</protein>
<dbReference type="InterPro" id="IPR000866">
    <property type="entry name" value="AhpC/TSA"/>
</dbReference>
<dbReference type="Proteomes" id="UP000053105">
    <property type="component" value="Unassembled WGS sequence"/>
</dbReference>
<dbReference type="Gene3D" id="3.40.30.10">
    <property type="entry name" value="Glutaredoxin"/>
    <property type="match status" value="1"/>
</dbReference>
<dbReference type="Pfam" id="PF00578">
    <property type="entry name" value="AhpC-TSA"/>
    <property type="match status" value="1"/>
</dbReference>
<evidence type="ECO:0000256" key="5">
    <source>
        <dbReference type="ARBA" id="ARBA00023002"/>
    </source>
</evidence>
<dbReference type="GO" id="GO:0008379">
    <property type="term" value="F:thioredoxin peroxidase activity"/>
    <property type="evidence" value="ECO:0007669"/>
    <property type="project" value="TreeGrafter"/>
</dbReference>
<dbReference type="InterPro" id="IPR050217">
    <property type="entry name" value="Peroxiredoxin"/>
</dbReference>
<keyword evidence="5" id="KW-0560">Oxidoreductase</keyword>
<dbReference type="GO" id="GO:0005829">
    <property type="term" value="C:cytosol"/>
    <property type="evidence" value="ECO:0007669"/>
    <property type="project" value="TreeGrafter"/>
</dbReference>
<reference evidence="9 10" key="1">
    <citation type="submission" date="2015-07" db="EMBL/GenBank/DDBJ databases">
        <title>The genome of Melipona quadrifasciata.</title>
        <authorList>
            <person name="Pan H."/>
            <person name="Kapheim K."/>
        </authorList>
    </citation>
    <scope>NUCLEOTIDE SEQUENCE [LARGE SCALE GENOMIC DNA]</scope>
    <source>
        <strain evidence="9">0111107301</strain>
        <tissue evidence="9">Whole body</tissue>
    </source>
</reference>
<evidence type="ECO:0000256" key="6">
    <source>
        <dbReference type="ARBA" id="ARBA00049091"/>
    </source>
</evidence>
<proteinExistence type="inferred from homology"/>
<evidence type="ECO:0000256" key="3">
    <source>
        <dbReference type="ARBA" id="ARBA00022559"/>
    </source>
</evidence>
<dbReference type="EC" id="1.11.1.24" evidence="2"/>
<dbReference type="GO" id="GO:0045454">
    <property type="term" value="P:cell redox homeostasis"/>
    <property type="evidence" value="ECO:0007669"/>
    <property type="project" value="TreeGrafter"/>
</dbReference>
<sequence>MNTQVIGVSTDSHFSHLAWTNTPRKQGGLGGNLGYPLLSDFNKEISAKYNVLLPDSGIALRGLFIIDKDGILRQLSVNDLPVGRSVDETLRLIKAFQFVEKHGEVCPANWQPDSKTIKPNPKDITKNMNDGVRVYIIGFNESNKNGLNSERNGNAEGDRMDNGVQEVEAYEGVEVQDRRIINVSLHKNFTKKSNNLLLNFKNSRILRDFVRLKYETFCYLYCNVANICHLIRISPKKRSYLWAVLETSAVQMHNCREKGTNGIPFQEFIGNPLAISKTLILDCKLITQGIERDIFEYLDHQISQSLDLFSSCSFFVLQEYVQVFQDFPAFYLHHFQRFENSKEIEQNDKFGSTKAFASDCILVKDNGIFARSARVISIKLLLIEPFTVPFIYERFDDMEDTCLRFCYADLNSGTERKI</sequence>
<evidence type="ECO:0000313" key="10">
    <source>
        <dbReference type="Proteomes" id="UP000053105"/>
    </source>
</evidence>
<dbReference type="GO" id="GO:0005739">
    <property type="term" value="C:mitochondrion"/>
    <property type="evidence" value="ECO:0007669"/>
    <property type="project" value="TreeGrafter"/>
</dbReference>
<dbReference type="AlphaFoldDB" id="A0A0N0BK72"/>
<dbReference type="PANTHER" id="PTHR10681">
    <property type="entry name" value="THIOREDOXIN PEROXIDASE"/>
    <property type="match status" value="1"/>
</dbReference>
<comment type="similarity">
    <text evidence="1">Belongs to the peroxiredoxin family. AhpC/Prx1 subfamily.</text>
</comment>
<comment type="catalytic activity">
    <reaction evidence="6">
        <text>a hydroperoxide + [thioredoxin]-dithiol = an alcohol + [thioredoxin]-disulfide + H2O</text>
        <dbReference type="Rhea" id="RHEA:62620"/>
        <dbReference type="Rhea" id="RHEA-COMP:10698"/>
        <dbReference type="Rhea" id="RHEA-COMP:10700"/>
        <dbReference type="ChEBI" id="CHEBI:15377"/>
        <dbReference type="ChEBI" id="CHEBI:29950"/>
        <dbReference type="ChEBI" id="CHEBI:30879"/>
        <dbReference type="ChEBI" id="CHEBI:35924"/>
        <dbReference type="ChEBI" id="CHEBI:50058"/>
        <dbReference type="EC" id="1.11.1.24"/>
    </reaction>
</comment>
<dbReference type="STRING" id="166423.A0A0N0BK72"/>
<dbReference type="InterPro" id="IPR036249">
    <property type="entry name" value="Thioredoxin-like_sf"/>
</dbReference>